<dbReference type="AlphaFoldDB" id="A0AAD8PPH4"/>
<protein>
    <submittedName>
        <fullName evidence="2">Uncharacterized protein</fullName>
    </submittedName>
</protein>
<dbReference type="RefSeq" id="XP_060409577.1">
    <property type="nucleotide sequence ID" value="XM_060552962.1"/>
</dbReference>
<accession>A0AAD8PPH4</accession>
<gene>
    <name evidence="2" type="ORF">LY79DRAFT_394770</name>
</gene>
<comment type="caution">
    <text evidence="2">The sequence shown here is derived from an EMBL/GenBank/DDBJ whole genome shotgun (WGS) entry which is preliminary data.</text>
</comment>
<keyword evidence="3" id="KW-1185">Reference proteome</keyword>
<evidence type="ECO:0000313" key="3">
    <source>
        <dbReference type="Proteomes" id="UP001230504"/>
    </source>
</evidence>
<organism evidence="2 3">
    <name type="scientific">Colletotrichum navitas</name>
    <dbReference type="NCBI Taxonomy" id="681940"/>
    <lineage>
        <taxon>Eukaryota</taxon>
        <taxon>Fungi</taxon>
        <taxon>Dikarya</taxon>
        <taxon>Ascomycota</taxon>
        <taxon>Pezizomycotina</taxon>
        <taxon>Sordariomycetes</taxon>
        <taxon>Hypocreomycetidae</taxon>
        <taxon>Glomerellales</taxon>
        <taxon>Glomerellaceae</taxon>
        <taxon>Colletotrichum</taxon>
        <taxon>Colletotrichum graminicola species complex</taxon>
    </lineage>
</organism>
<name>A0AAD8PPH4_9PEZI</name>
<feature type="region of interest" description="Disordered" evidence="1">
    <location>
        <begin position="1"/>
        <end position="24"/>
    </location>
</feature>
<reference evidence="2" key="1">
    <citation type="submission" date="2021-06" db="EMBL/GenBank/DDBJ databases">
        <title>Comparative genomics, transcriptomics and evolutionary studies reveal genomic signatures of adaptation to plant cell wall in hemibiotrophic fungi.</title>
        <authorList>
            <consortium name="DOE Joint Genome Institute"/>
            <person name="Baroncelli R."/>
            <person name="Diaz J.F."/>
            <person name="Benocci T."/>
            <person name="Peng M."/>
            <person name="Battaglia E."/>
            <person name="Haridas S."/>
            <person name="Andreopoulos W."/>
            <person name="Labutti K."/>
            <person name="Pangilinan J."/>
            <person name="Floch G.L."/>
            <person name="Makela M.R."/>
            <person name="Henrissat B."/>
            <person name="Grigoriev I.V."/>
            <person name="Crouch J.A."/>
            <person name="De Vries R.P."/>
            <person name="Sukno S.A."/>
            <person name="Thon M.R."/>
        </authorList>
    </citation>
    <scope>NUCLEOTIDE SEQUENCE</scope>
    <source>
        <strain evidence="2">CBS 125086</strain>
    </source>
</reference>
<proteinExistence type="predicted"/>
<dbReference type="GeneID" id="85437202"/>
<evidence type="ECO:0000313" key="2">
    <source>
        <dbReference type="EMBL" id="KAK1574015.1"/>
    </source>
</evidence>
<sequence length="157" mass="17079">MRSPKFIRCATDDEARPPPPPTNARFLDDQQPQLDRCLGRFHATDQMKRLSLEKSLILSESLLGRSILISGDLTHGLQYQTLIPNRISRHGPSSHVCSTELEPKFFCSAKIDLQKLALPPSQRATPSCAEPAGRQMADWAPIVAAASSGLGPHGLAG</sequence>
<dbReference type="EMBL" id="JAHLJV010000082">
    <property type="protein sequence ID" value="KAK1574015.1"/>
    <property type="molecule type" value="Genomic_DNA"/>
</dbReference>
<dbReference type="Proteomes" id="UP001230504">
    <property type="component" value="Unassembled WGS sequence"/>
</dbReference>
<evidence type="ECO:0000256" key="1">
    <source>
        <dbReference type="SAM" id="MobiDB-lite"/>
    </source>
</evidence>